<sequence>MNSFFRRKYPEGSAPVTLILTFALTAAYYFVFPDIAFPLGYGVPSRYFTNAFLLTGEIDLVYDKRWSSVPESDQQIFTHTYRLGLEGFVIDRRLISFDLAGSFSQDIYSPGETITSRGFLADFSFLNERPRKGFLTNLPQPIDLRYSNFVTGDQKTQSYGVSLTYRPTENPLFSWLIIRRETEKFLKELRRQQEAATKKKKEEEEEESEEPAEEKKTPEVKQEEQQLPPKPETGPFLEYPTLLLDYDKYKDEFSNNSTDTDRFDVRAISSNKNVDLQAEYLYYKLGGSVTNKYQDLELKADLHFYDDKTTERLDVLNRVILKDENGVESLSLRNLTTWQKYVGERKKDLLSFWGNGDYFKSDISENHDVGVTGAYSKVFSPRLRDDVKVHYDQGRTDAGPVYDANVDNSISYILSKIFTVTNLLSVGQTELGASYEAGLGLTVTTKPVIAVMNYFYSSSALDEGRQNSHRLDLTVTGRLARNLSFQSRNYFRISDVKGTEPFKVRGFDLRTDFYWNISRYLINFGVSETTLHETTGQTAGAEIAGVPQSTSFRSTSLYSNISTYLWRNMFMTLATSYTTSSEGETTLDIHPILNWHVRQTTLSAEYEMIRRSGTTSVTDQRVLIRLTRVFEKLVKRFW</sequence>
<feature type="compositionally biased region" description="Basic and acidic residues" evidence="1">
    <location>
        <begin position="213"/>
        <end position="224"/>
    </location>
</feature>
<evidence type="ECO:0000256" key="1">
    <source>
        <dbReference type="SAM" id="MobiDB-lite"/>
    </source>
</evidence>
<dbReference type="AlphaFoldDB" id="A0A2U3QE67"/>
<proteinExistence type="predicted"/>
<keyword evidence="2" id="KW-1133">Transmembrane helix</keyword>
<organism evidence="3 4">
    <name type="scientific">Candidatus Sulfobium mesophilum</name>
    <dbReference type="NCBI Taxonomy" id="2016548"/>
    <lineage>
        <taxon>Bacteria</taxon>
        <taxon>Pseudomonadati</taxon>
        <taxon>Nitrospirota</taxon>
        <taxon>Nitrospiria</taxon>
        <taxon>Nitrospirales</taxon>
        <taxon>Nitrospiraceae</taxon>
        <taxon>Candidatus Sulfobium</taxon>
    </lineage>
</organism>
<keyword evidence="2" id="KW-0812">Transmembrane</keyword>
<accession>A0A2U3QE67</accession>
<gene>
    <name evidence="3" type="ORF">NBG4_110016</name>
</gene>
<evidence type="ECO:0000256" key="2">
    <source>
        <dbReference type="SAM" id="Phobius"/>
    </source>
</evidence>
<feature type="region of interest" description="Disordered" evidence="1">
    <location>
        <begin position="195"/>
        <end position="236"/>
    </location>
</feature>
<protein>
    <submittedName>
        <fullName evidence="3">Uncharacterized protein</fullName>
    </submittedName>
</protein>
<feature type="transmembrane region" description="Helical" evidence="2">
    <location>
        <begin position="12"/>
        <end position="31"/>
    </location>
</feature>
<keyword evidence="2" id="KW-0472">Membrane</keyword>
<keyword evidence="4" id="KW-1185">Reference proteome</keyword>
<dbReference type="EMBL" id="OUUY01000013">
    <property type="protein sequence ID" value="SPP99713.1"/>
    <property type="molecule type" value="Genomic_DNA"/>
</dbReference>
<name>A0A2U3QE67_9BACT</name>
<feature type="compositionally biased region" description="Acidic residues" evidence="1">
    <location>
        <begin position="203"/>
        <end position="212"/>
    </location>
</feature>
<dbReference type="Proteomes" id="UP000245125">
    <property type="component" value="Unassembled WGS sequence"/>
</dbReference>
<evidence type="ECO:0000313" key="3">
    <source>
        <dbReference type="EMBL" id="SPP99713.1"/>
    </source>
</evidence>
<reference evidence="4" key="1">
    <citation type="submission" date="2018-03" db="EMBL/GenBank/DDBJ databases">
        <authorList>
            <person name="Zecchin S."/>
        </authorList>
    </citation>
    <scope>NUCLEOTIDE SEQUENCE [LARGE SCALE GENOMIC DNA]</scope>
</reference>
<evidence type="ECO:0000313" key="4">
    <source>
        <dbReference type="Proteomes" id="UP000245125"/>
    </source>
</evidence>